<evidence type="ECO:0000256" key="4">
    <source>
        <dbReference type="ARBA" id="ARBA00023159"/>
    </source>
</evidence>
<dbReference type="GO" id="GO:0045947">
    <property type="term" value="P:negative regulation of translational initiation"/>
    <property type="evidence" value="ECO:0007669"/>
    <property type="project" value="UniProtKB-UniRule"/>
</dbReference>
<dbReference type="Gene3D" id="2.60.40.4380">
    <property type="entry name" value="Translational regulator CsrA"/>
    <property type="match status" value="1"/>
</dbReference>
<dbReference type="Pfam" id="PF02599">
    <property type="entry name" value="CsrA"/>
    <property type="match status" value="1"/>
</dbReference>
<evidence type="ECO:0000313" key="7">
    <source>
        <dbReference type="EMBL" id="OOF86788.1"/>
    </source>
</evidence>
<dbReference type="GO" id="GO:0048027">
    <property type="term" value="F:mRNA 5'-UTR binding"/>
    <property type="evidence" value="ECO:0007669"/>
    <property type="project" value="UniProtKB-UniRule"/>
</dbReference>
<dbReference type="AlphaFoldDB" id="A0A1V3LAC9"/>
<dbReference type="FunFam" id="2.60.40.4380:FF:000001">
    <property type="entry name" value="Translational regulator CsrA"/>
    <property type="match status" value="1"/>
</dbReference>
<comment type="function">
    <text evidence="5">A key translational regulator that binds mRNA to regulate translation initiation and/or mRNA stability. Mediates global changes in gene expression, shifting from rapid growth to stress survival by linking envelope stress, the stringent response and the catabolite repression systems. Usually binds in the 5'-UTR; binding at or near the Shine-Dalgarno sequence prevents ribosome-binding, repressing translation, binding elsewhere in the 5'-UTR can activate translation and/or stabilize the mRNA. Its function is antagonized by small RNA(s).</text>
</comment>
<proteinExistence type="inferred from homology"/>
<dbReference type="EMBL" id="MLAH01000024">
    <property type="protein sequence ID" value="OOF85230.1"/>
    <property type="molecule type" value="Genomic_DNA"/>
</dbReference>
<keyword evidence="4 5" id="KW-0010">Activator</keyword>
<comment type="caution">
    <text evidence="7">The sequence shown here is derived from an EMBL/GenBank/DDBJ whole genome shotgun (WGS) entry which is preliminary data.</text>
</comment>
<dbReference type="OrthoDB" id="9809061at2"/>
<dbReference type="InterPro" id="IPR003751">
    <property type="entry name" value="CsrA"/>
</dbReference>
<dbReference type="InterPro" id="IPR036107">
    <property type="entry name" value="CsrA_sf"/>
</dbReference>
<dbReference type="RefSeq" id="WP_077436423.1">
    <property type="nucleotide sequence ID" value="NZ_MLAH01000024.1"/>
</dbReference>
<dbReference type="GO" id="GO:0005829">
    <property type="term" value="C:cytosol"/>
    <property type="evidence" value="ECO:0007669"/>
    <property type="project" value="TreeGrafter"/>
</dbReference>
<dbReference type="Proteomes" id="UP000189549">
    <property type="component" value="Unassembled WGS sequence"/>
</dbReference>
<evidence type="ECO:0000313" key="6">
    <source>
        <dbReference type="EMBL" id="OOF85230.1"/>
    </source>
</evidence>
<evidence type="ECO:0000256" key="2">
    <source>
        <dbReference type="ARBA" id="ARBA00022845"/>
    </source>
</evidence>
<keyword evidence="3 5" id="KW-0694">RNA-binding</keyword>
<sequence length="63" mass="7021">MLILTRKVGESVLIGDDISITVLSVRGNQVKLGVQAPKEVSVHREEIYQQIKKQQDESSNDLS</sequence>
<dbReference type="GO" id="GO:0006402">
    <property type="term" value="P:mRNA catabolic process"/>
    <property type="evidence" value="ECO:0007669"/>
    <property type="project" value="InterPro"/>
</dbReference>
<comment type="subunit">
    <text evidence="5">Homodimer; the beta-strands of each monomer intercalate to form a hydrophobic core, while the alpha-helices form wings that extend away from the core.</text>
</comment>
<dbReference type="PANTHER" id="PTHR34984:SF1">
    <property type="entry name" value="CARBON STORAGE REGULATOR"/>
    <property type="match status" value="1"/>
</dbReference>
<keyword evidence="5" id="KW-0678">Repressor</keyword>
<dbReference type="GO" id="GO:0006109">
    <property type="term" value="P:regulation of carbohydrate metabolic process"/>
    <property type="evidence" value="ECO:0007669"/>
    <property type="project" value="UniProtKB-UniRule"/>
</dbReference>
<keyword evidence="1 5" id="KW-0963">Cytoplasm</keyword>
<comment type="subcellular location">
    <subcellularLocation>
        <location evidence="5">Cytoplasm</location>
    </subcellularLocation>
</comment>
<name>A0A1V3LAC9_9PAST</name>
<accession>A0A1V3LAC9</accession>
<evidence type="ECO:0000256" key="3">
    <source>
        <dbReference type="ARBA" id="ARBA00022884"/>
    </source>
</evidence>
<evidence type="ECO:0000313" key="8">
    <source>
        <dbReference type="Proteomes" id="UP000189353"/>
    </source>
</evidence>
<dbReference type="NCBIfam" id="NF002469">
    <property type="entry name" value="PRK01712.1"/>
    <property type="match status" value="1"/>
</dbReference>
<dbReference type="HAMAP" id="MF_00167">
    <property type="entry name" value="CsrA"/>
    <property type="match status" value="1"/>
</dbReference>
<dbReference type="PANTHER" id="PTHR34984">
    <property type="entry name" value="CARBON STORAGE REGULATOR"/>
    <property type="match status" value="1"/>
</dbReference>
<evidence type="ECO:0000256" key="5">
    <source>
        <dbReference type="HAMAP-Rule" id="MF_00167"/>
    </source>
</evidence>
<gene>
    <name evidence="5" type="primary">csrA</name>
    <name evidence="7" type="ORF">BKG88_03550</name>
    <name evidence="6" type="ORF">BKG93_05150</name>
</gene>
<dbReference type="EMBL" id="MLAI01000012">
    <property type="protein sequence ID" value="OOF86788.1"/>
    <property type="molecule type" value="Genomic_DNA"/>
</dbReference>
<evidence type="ECO:0000256" key="1">
    <source>
        <dbReference type="ARBA" id="ARBA00022490"/>
    </source>
</evidence>
<dbReference type="GO" id="GO:0045948">
    <property type="term" value="P:positive regulation of translational initiation"/>
    <property type="evidence" value="ECO:0007669"/>
    <property type="project" value="UniProtKB-UniRule"/>
</dbReference>
<organism evidence="7 8">
    <name type="scientific">Rodentibacter ratti</name>
    <dbReference type="NCBI Taxonomy" id="1906745"/>
    <lineage>
        <taxon>Bacteria</taxon>
        <taxon>Pseudomonadati</taxon>
        <taxon>Pseudomonadota</taxon>
        <taxon>Gammaproteobacteria</taxon>
        <taxon>Pasteurellales</taxon>
        <taxon>Pasteurellaceae</taxon>
        <taxon>Rodentibacter</taxon>
    </lineage>
</organism>
<dbReference type="SUPFAM" id="SSF117130">
    <property type="entry name" value="CsrA-like"/>
    <property type="match status" value="1"/>
</dbReference>
<dbReference type="STRING" id="1906745.BKG94_09065"/>
<reference evidence="8 9" key="1">
    <citation type="submission" date="2016-10" db="EMBL/GenBank/DDBJ databases">
        <title>Rodentibacter gen. nov. and new species.</title>
        <authorList>
            <person name="Christensen H."/>
        </authorList>
    </citation>
    <scope>NUCLEOTIDE SEQUENCE [LARGE SCALE GENOMIC DNA]</scope>
    <source>
        <strain evidence="6 9">Ppn157</strain>
        <strain evidence="7 8">Ppn158</strain>
    </source>
</reference>
<comment type="similarity">
    <text evidence="5">Belongs to the CsrA/RsmA family.</text>
</comment>
<evidence type="ECO:0000313" key="9">
    <source>
        <dbReference type="Proteomes" id="UP000189549"/>
    </source>
</evidence>
<keyword evidence="2 5" id="KW-0810">Translation regulation</keyword>
<dbReference type="Proteomes" id="UP000189353">
    <property type="component" value="Unassembled WGS sequence"/>
</dbReference>
<protein>
    <recommendedName>
        <fullName evidence="5">Translational regulator CsrA</fullName>
    </recommendedName>
    <alternativeName>
        <fullName evidence="5">Carbon storage regulator</fullName>
    </alternativeName>
</protein>
<dbReference type="NCBIfam" id="TIGR00202">
    <property type="entry name" value="csrA"/>
    <property type="match status" value="1"/>
</dbReference>